<dbReference type="InterPro" id="IPR029001">
    <property type="entry name" value="ITPase-like_fam"/>
</dbReference>
<evidence type="ECO:0000313" key="4">
    <source>
        <dbReference type="EMBL" id="SVB96959.1"/>
    </source>
</evidence>
<dbReference type="Pfam" id="PF02545">
    <property type="entry name" value="Maf"/>
    <property type="match status" value="1"/>
</dbReference>
<dbReference type="PIRSF" id="PIRSF006305">
    <property type="entry name" value="Maf"/>
    <property type="match status" value="1"/>
</dbReference>
<proteinExistence type="inferred from homology"/>
<keyword evidence="2" id="KW-0963">Cytoplasm</keyword>
<dbReference type="HAMAP" id="MF_00528">
    <property type="entry name" value="Maf"/>
    <property type="match status" value="1"/>
</dbReference>
<evidence type="ECO:0000256" key="3">
    <source>
        <dbReference type="ARBA" id="ARBA00022801"/>
    </source>
</evidence>
<organism evidence="4">
    <name type="scientific">marine metagenome</name>
    <dbReference type="NCBI Taxonomy" id="408172"/>
    <lineage>
        <taxon>unclassified sequences</taxon>
        <taxon>metagenomes</taxon>
        <taxon>ecological metagenomes</taxon>
    </lineage>
</organism>
<gene>
    <name evidence="4" type="ORF">METZ01_LOCUS249813</name>
</gene>
<dbReference type="NCBIfam" id="TIGR00172">
    <property type="entry name" value="maf"/>
    <property type="match status" value="1"/>
</dbReference>
<dbReference type="AlphaFoldDB" id="A0A382ICH2"/>
<accession>A0A382ICH2</accession>
<keyword evidence="3" id="KW-0378">Hydrolase</keyword>
<evidence type="ECO:0000256" key="2">
    <source>
        <dbReference type="ARBA" id="ARBA00022490"/>
    </source>
</evidence>
<evidence type="ECO:0008006" key="5">
    <source>
        <dbReference type="Google" id="ProtNLM"/>
    </source>
</evidence>
<evidence type="ECO:0000256" key="1">
    <source>
        <dbReference type="ARBA" id="ARBA00004496"/>
    </source>
</evidence>
<dbReference type="InterPro" id="IPR003697">
    <property type="entry name" value="Maf-like"/>
</dbReference>
<protein>
    <recommendedName>
        <fullName evidence="5">Maf-like protein</fullName>
    </recommendedName>
</protein>
<sequence length="193" mass="21971">MNESIKNNQIILASSSIYRSRLLKKYIKNFSTCTPDIDETPRKKESAKDLSLRLALSKARKISISEPDSFIIGSDQVASFKGNILGKPANYEDAFNTIKKFSKEDVIFFTGIALINKSANLQYSHIDITTISFRDFNNQMLKDYLDSEDNLNTTAGVKMESRLFRKLIYKIQTEDEEAIIGLPIQWLLNKLSS</sequence>
<dbReference type="PANTHER" id="PTHR43213">
    <property type="entry name" value="BIFUNCTIONAL DTTP/UTP PYROPHOSPHATASE/METHYLTRANSFERASE PROTEIN-RELATED"/>
    <property type="match status" value="1"/>
</dbReference>
<name>A0A382ICH2_9ZZZZ</name>
<comment type="subcellular location">
    <subcellularLocation>
        <location evidence="1">Cytoplasm</location>
    </subcellularLocation>
</comment>
<dbReference type="GO" id="GO:0005737">
    <property type="term" value="C:cytoplasm"/>
    <property type="evidence" value="ECO:0007669"/>
    <property type="project" value="UniProtKB-SubCell"/>
</dbReference>
<dbReference type="EMBL" id="UINC01066343">
    <property type="protein sequence ID" value="SVB96959.1"/>
    <property type="molecule type" value="Genomic_DNA"/>
</dbReference>
<dbReference type="GO" id="GO:0047429">
    <property type="term" value="F:nucleoside triphosphate diphosphatase activity"/>
    <property type="evidence" value="ECO:0007669"/>
    <property type="project" value="InterPro"/>
</dbReference>
<dbReference type="PANTHER" id="PTHR43213:SF10">
    <property type="entry name" value="7-METHYL-GTP PYROPHOSPHATASE"/>
    <property type="match status" value="1"/>
</dbReference>
<reference evidence="4" key="1">
    <citation type="submission" date="2018-05" db="EMBL/GenBank/DDBJ databases">
        <authorList>
            <person name="Lanie J.A."/>
            <person name="Ng W.-L."/>
            <person name="Kazmierczak K.M."/>
            <person name="Andrzejewski T.M."/>
            <person name="Davidsen T.M."/>
            <person name="Wayne K.J."/>
            <person name="Tettelin H."/>
            <person name="Glass J.I."/>
            <person name="Rusch D."/>
            <person name="Podicherti R."/>
            <person name="Tsui H.-C.T."/>
            <person name="Winkler M.E."/>
        </authorList>
    </citation>
    <scope>NUCLEOTIDE SEQUENCE</scope>
</reference>
<dbReference type="Gene3D" id="3.90.950.10">
    <property type="match status" value="1"/>
</dbReference>
<dbReference type="SUPFAM" id="SSF52972">
    <property type="entry name" value="ITPase-like"/>
    <property type="match status" value="1"/>
</dbReference>